<dbReference type="Gene3D" id="3.30.720.50">
    <property type="match status" value="1"/>
</dbReference>
<dbReference type="Gene3D" id="2.30.30.40">
    <property type="entry name" value="SH3 Domains"/>
    <property type="match status" value="2"/>
</dbReference>
<dbReference type="GO" id="GO:0016567">
    <property type="term" value="P:protein ubiquitination"/>
    <property type="evidence" value="ECO:0007669"/>
    <property type="project" value="InterPro"/>
</dbReference>
<feature type="compositionally biased region" description="Basic and acidic residues" evidence="1">
    <location>
        <begin position="291"/>
        <end position="345"/>
    </location>
</feature>
<accession>A0A2T7PLN3</accession>
<feature type="compositionally biased region" description="Polar residues" evidence="1">
    <location>
        <begin position="137"/>
        <end position="158"/>
    </location>
</feature>
<dbReference type="GO" id="GO:0046872">
    <property type="term" value="F:metal ion binding"/>
    <property type="evidence" value="ECO:0007669"/>
    <property type="project" value="InterPro"/>
</dbReference>
<dbReference type="SUPFAM" id="SSF117839">
    <property type="entry name" value="WWE domain"/>
    <property type="match status" value="1"/>
</dbReference>
<dbReference type="PROSITE" id="PS51416">
    <property type="entry name" value="MIB_HERC2"/>
    <property type="match status" value="1"/>
</dbReference>
<dbReference type="AlphaFoldDB" id="A0A2T7PLN3"/>
<comment type="caution">
    <text evidence="4">The sequence shown here is derived from an EMBL/GenBank/DDBJ whole genome shotgun (WGS) entry which is preliminary data.</text>
</comment>
<dbReference type="STRING" id="400727.A0A2T7PLN3"/>
<proteinExistence type="predicted"/>
<evidence type="ECO:0000313" key="5">
    <source>
        <dbReference type="Proteomes" id="UP000245119"/>
    </source>
</evidence>
<gene>
    <name evidence="4" type="ORF">C0Q70_05573</name>
</gene>
<dbReference type="SUPFAM" id="SSF159034">
    <property type="entry name" value="Mib/herc2 domain-like"/>
    <property type="match status" value="2"/>
</dbReference>
<protein>
    <recommendedName>
        <fullName evidence="6">MIB/HERC2 domain-containing protein</fullName>
    </recommendedName>
</protein>
<evidence type="ECO:0000259" key="2">
    <source>
        <dbReference type="PROSITE" id="PS50918"/>
    </source>
</evidence>
<dbReference type="GO" id="GO:0004842">
    <property type="term" value="F:ubiquitin-protein transferase activity"/>
    <property type="evidence" value="ECO:0007669"/>
    <property type="project" value="InterPro"/>
</dbReference>
<dbReference type="EMBL" id="PZQS01000003">
    <property type="protein sequence ID" value="PVD34302.1"/>
    <property type="molecule type" value="Genomic_DNA"/>
</dbReference>
<feature type="region of interest" description="Disordered" evidence="1">
    <location>
        <begin position="137"/>
        <end position="172"/>
    </location>
</feature>
<feature type="compositionally biased region" description="Basic and acidic residues" evidence="1">
    <location>
        <begin position="358"/>
        <end position="369"/>
    </location>
</feature>
<dbReference type="InterPro" id="IPR037252">
    <property type="entry name" value="Mib_Herc2_sf"/>
</dbReference>
<dbReference type="Proteomes" id="UP000245119">
    <property type="component" value="Linkage Group LG3"/>
</dbReference>
<evidence type="ECO:0000313" key="4">
    <source>
        <dbReference type="EMBL" id="PVD34302.1"/>
    </source>
</evidence>
<dbReference type="InterPro" id="IPR010606">
    <property type="entry name" value="Mib_Herc2"/>
</dbReference>
<evidence type="ECO:0000256" key="1">
    <source>
        <dbReference type="SAM" id="MobiDB-lite"/>
    </source>
</evidence>
<sequence length="629" mass="71460">MKQLSKAPLGRGMHSKQADQQERSMSLEISLPSGETVIGRVNTNVFMANGNVQIPSTGAAYRNIDDTWVKLGHPSVLSPYKIQPLEEQMKDTLSCLFADTEYEYCDFMVNWDVTISMGENLHLCELLQPLNSTQCSLSEDVHSPSSSRDGQSEGQQLSPEAEVESDQQGGQMQTDITAEVHALRQIVSKLDRQVNSQFDKVFKQLNELRKIMMSTTLQNPSSFHKMTSRHPVRTSPSPEKKDDRNTLPLSETSIQQTRVTDKSAKTKAKHSRADLKERPQSTKHQTVPAREISKANDRGGKSDSEKSIHKSSRGDLVEDSPDDYHHVNDKDTNVDRQELGEEIKPSRHKPRGINRSSNNDDGRKSHDSNLHRAESLPLILDSVNVIPSIFKEGTAFLEVHEKVNLGYFLPLGTRVVRGPDWTYGDQDGNGPGTVISHEKKYSWHWVEWDSGEFNCYPQSPRKGFHLMKTDESPRIKTKNLEIGMVVKKGLKWNKRDGDEHLEKGVIIRKSDKEKKVVVRWSNGELQVCTYSNNGPAEVEYWNGQGSIPNVPGLCKEKEEEGKGIWQWNDGSGNWINYDLSTNEQIEKQFLKHNVASVLIYRDGKQRRIMFKRKTERLIDGNLEYDVQRI</sequence>
<reference evidence="4 5" key="1">
    <citation type="submission" date="2018-04" db="EMBL/GenBank/DDBJ databases">
        <title>The genome of golden apple snail Pomacea canaliculata provides insight into stress tolerance and invasive adaptation.</title>
        <authorList>
            <person name="Liu C."/>
            <person name="Liu B."/>
            <person name="Ren Y."/>
            <person name="Zhang Y."/>
            <person name="Wang H."/>
            <person name="Li S."/>
            <person name="Jiang F."/>
            <person name="Yin L."/>
            <person name="Zhang G."/>
            <person name="Qian W."/>
            <person name="Fan W."/>
        </authorList>
    </citation>
    <scope>NUCLEOTIDE SEQUENCE [LARGE SCALE GENOMIC DNA]</scope>
    <source>
        <strain evidence="4">SZHN2017</strain>
        <tissue evidence="4">Muscle</tissue>
    </source>
</reference>
<dbReference type="OrthoDB" id="6161243at2759"/>
<organism evidence="4 5">
    <name type="scientific">Pomacea canaliculata</name>
    <name type="common">Golden apple snail</name>
    <dbReference type="NCBI Taxonomy" id="400727"/>
    <lineage>
        <taxon>Eukaryota</taxon>
        <taxon>Metazoa</taxon>
        <taxon>Spiralia</taxon>
        <taxon>Lophotrochozoa</taxon>
        <taxon>Mollusca</taxon>
        <taxon>Gastropoda</taxon>
        <taxon>Caenogastropoda</taxon>
        <taxon>Architaenioglossa</taxon>
        <taxon>Ampullarioidea</taxon>
        <taxon>Ampullariidae</taxon>
        <taxon>Pomacea</taxon>
    </lineage>
</organism>
<name>A0A2T7PLN3_POMCA</name>
<feature type="domain" description="WWE" evidence="2">
    <location>
        <begin position="551"/>
        <end position="628"/>
    </location>
</feature>
<dbReference type="InterPro" id="IPR004170">
    <property type="entry name" value="WWE_dom"/>
</dbReference>
<evidence type="ECO:0008006" key="6">
    <source>
        <dbReference type="Google" id="ProtNLM"/>
    </source>
</evidence>
<dbReference type="InterPro" id="IPR037197">
    <property type="entry name" value="WWE_dom_sf"/>
</dbReference>
<keyword evidence="5" id="KW-1185">Reference proteome</keyword>
<feature type="domain" description="MIB/HERC2" evidence="3">
    <location>
        <begin position="400"/>
        <end position="472"/>
    </location>
</feature>
<evidence type="ECO:0000259" key="3">
    <source>
        <dbReference type="PROSITE" id="PS51416"/>
    </source>
</evidence>
<feature type="compositionally biased region" description="Basic and acidic residues" evidence="1">
    <location>
        <begin position="271"/>
        <end position="280"/>
    </location>
</feature>
<feature type="compositionally biased region" description="Polar residues" evidence="1">
    <location>
        <begin position="247"/>
        <end position="258"/>
    </location>
</feature>
<feature type="region of interest" description="Disordered" evidence="1">
    <location>
        <begin position="1"/>
        <end position="26"/>
    </location>
</feature>
<feature type="compositionally biased region" description="Polar residues" evidence="1">
    <location>
        <begin position="216"/>
        <end position="225"/>
    </location>
</feature>
<feature type="region of interest" description="Disordered" evidence="1">
    <location>
        <begin position="216"/>
        <end position="369"/>
    </location>
</feature>
<dbReference type="Pfam" id="PF02825">
    <property type="entry name" value="WWE"/>
    <property type="match status" value="1"/>
</dbReference>
<dbReference type="PROSITE" id="PS50918">
    <property type="entry name" value="WWE"/>
    <property type="match status" value="1"/>
</dbReference>